<dbReference type="PANTHER" id="PTHR24221">
    <property type="entry name" value="ATP-BINDING CASSETTE SUB-FAMILY B"/>
    <property type="match status" value="1"/>
</dbReference>
<accession>A0A2G9C7W8</accession>
<dbReference type="GO" id="GO:0016887">
    <property type="term" value="F:ATP hydrolysis activity"/>
    <property type="evidence" value="ECO:0007669"/>
    <property type="project" value="InterPro"/>
</dbReference>
<evidence type="ECO:0000256" key="8">
    <source>
        <dbReference type="ARBA" id="ARBA00023136"/>
    </source>
</evidence>
<keyword evidence="7 11" id="KW-1133">Transmembrane helix</keyword>
<dbReference type="PROSITE" id="PS00211">
    <property type="entry name" value="ABC_TRANSPORTER_1"/>
    <property type="match status" value="1"/>
</dbReference>
<feature type="compositionally biased region" description="Low complexity" evidence="10">
    <location>
        <begin position="1"/>
        <end position="14"/>
    </location>
</feature>
<dbReference type="SUPFAM" id="SSF52172">
    <property type="entry name" value="CheY-like"/>
    <property type="match status" value="1"/>
</dbReference>
<keyword evidence="4 11" id="KW-0812">Transmembrane</keyword>
<feature type="transmembrane region" description="Helical" evidence="11">
    <location>
        <begin position="82"/>
        <end position="102"/>
    </location>
</feature>
<evidence type="ECO:0000256" key="10">
    <source>
        <dbReference type="SAM" id="MobiDB-lite"/>
    </source>
</evidence>
<sequence>MDATSAPAAAAAPAAPHPAPSPTRQVFTGLARALWRWRTRTLLALALLILSKLAAVGVPAVLKAIVDHLTPAQPAAAGASAGTALAVGLSVPVWLLLGYALLRYASTLFTELRDLAFARVGKQVVSSFSERAFAHLLAMSPRFHAQRNTGSLVREVERGTDGLGYLLGAGVFTVVPTAVEFGAVLVIILSGYGAKFVLIIAGSMAAYSAWTGWMTRARVARQRVMNEYDSRAHGLLVDTLLNYEAVKTHGREDSERARYGGVLAQWVEGSVGSQRTLSALHLGQAAIIAVGVGAVMLLAGIDTVAGRMSIGDLVMVNAYLIQVFLPLNTLGFVFRETRDALLNTEVLFALLGREPEIVDAPDAQPLPAGDTTLRFDDVRFGYDRQRQILKGLTLEIPHGQTFAVVGSSGSGKSTLARLLMRMYDPDGGEVSIGGRPLTSLTQQSLRQAIGVVPQDPVLFNDTIAYNIGYGRPEADHAAIVAAARAAQADEFISLLPDGYETRVGERGARLSGGEKQRIAIARAFLKNPPIVVLDEATSALDTKAERAIQGALDEVARDRTSLIIAHRLSTVVDADQIIVMDRGEIVERGRHEELLERRGLYAQLWELQRQQQQTESLERRIAQHPVNVAGLLVLSLDGLRDTVADADIDVFTDVDLNVASVHGDASRIARIVQLMCLLALRGATRGRMEGRLRRVDRNSQLTVGFHGRLDPGVGPPDTLELRSLVSEAGGHLALDRDVAAGFQQYVVDFPLPALAEARLSEDELRAAPPALAQAALDREETALETVFGLDEHPLAGLNVMCVDDDEDALDSLGALLEHDGARTERLTTGHEALRRLAERPPDAWPHVFVCDIALGPEDGHAVVRALRDLEARREVPLGQRLPAVALTGMAQPEDRLRALVAGFQRHLAKPVVPEELVRTLHDLARVPA</sequence>
<feature type="domain" description="ABC transmembrane type-1" evidence="14">
    <location>
        <begin position="42"/>
        <end position="339"/>
    </location>
</feature>
<dbReference type="InterPro" id="IPR011527">
    <property type="entry name" value="ABC1_TM_dom"/>
</dbReference>
<dbReference type="InterPro" id="IPR017871">
    <property type="entry name" value="ABC_transporter-like_CS"/>
</dbReference>
<keyword evidence="3" id="KW-1003">Cell membrane</keyword>
<dbReference type="Pfam" id="PF00664">
    <property type="entry name" value="ABC_membrane"/>
    <property type="match status" value="1"/>
</dbReference>
<evidence type="ECO:0000256" key="9">
    <source>
        <dbReference type="PROSITE-ProRule" id="PRU00169"/>
    </source>
</evidence>
<protein>
    <recommendedName>
        <fullName evidence="17">ABC transporter ATP-binding protein</fullName>
    </recommendedName>
</protein>
<feature type="domain" description="ABC transporter" evidence="13">
    <location>
        <begin position="373"/>
        <end position="607"/>
    </location>
</feature>
<feature type="modified residue" description="4-aspartylphosphate" evidence="9">
    <location>
        <position position="851"/>
    </location>
</feature>
<dbReference type="PANTHER" id="PTHR24221:SF654">
    <property type="entry name" value="ATP-BINDING CASSETTE SUB-FAMILY B MEMBER 6"/>
    <property type="match status" value="1"/>
</dbReference>
<keyword evidence="6" id="KW-0067">ATP-binding</keyword>
<feature type="region of interest" description="Disordered" evidence="10">
    <location>
        <begin position="1"/>
        <end position="23"/>
    </location>
</feature>
<dbReference type="OrthoDB" id="8554730at2"/>
<feature type="domain" description="Response regulatory" evidence="12">
    <location>
        <begin position="798"/>
        <end position="924"/>
    </location>
</feature>
<dbReference type="PROSITE" id="PS50929">
    <property type="entry name" value="ABC_TM1F"/>
    <property type="match status" value="1"/>
</dbReference>
<dbReference type="FunFam" id="3.40.50.300:FF:000287">
    <property type="entry name" value="Multidrug ABC transporter ATP-binding protein"/>
    <property type="match status" value="1"/>
</dbReference>
<dbReference type="PROSITE" id="PS50110">
    <property type="entry name" value="RESPONSE_REGULATORY"/>
    <property type="match status" value="1"/>
</dbReference>
<dbReference type="InterPro" id="IPR001789">
    <property type="entry name" value="Sig_transdc_resp-reg_receiver"/>
</dbReference>
<dbReference type="SUPFAM" id="SSF90123">
    <property type="entry name" value="ABC transporter transmembrane region"/>
    <property type="match status" value="1"/>
</dbReference>
<evidence type="ECO:0000256" key="2">
    <source>
        <dbReference type="ARBA" id="ARBA00022448"/>
    </source>
</evidence>
<keyword evidence="16" id="KW-1185">Reference proteome</keyword>
<evidence type="ECO:0000313" key="16">
    <source>
        <dbReference type="Proteomes" id="UP000231501"/>
    </source>
</evidence>
<dbReference type="PROSITE" id="PS50893">
    <property type="entry name" value="ABC_TRANSPORTER_2"/>
    <property type="match status" value="1"/>
</dbReference>
<evidence type="ECO:0000256" key="6">
    <source>
        <dbReference type="ARBA" id="ARBA00022840"/>
    </source>
</evidence>
<keyword evidence="2" id="KW-0813">Transport</keyword>
<dbReference type="Pfam" id="PF00072">
    <property type="entry name" value="Response_reg"/>
    <property type="match status" value="1"/>
</dbReference>
<dbReference type="InterPro" id="IPR039421">
    <property type="entry name" value="Type_1_exporter"/>
</dbReference>
<reference evidence="15 16" key="1">
    <citation type="submission" date="2017-11" db="EMBL/GenBank/DDBJ databases">
        <title>Draft genome sequence of Mitsuaria sp. HWN-4.</title>
        <authorList>
            <person name="Gundlapally S.R."/>
        </authorList>
    </citation>
    <scope>NUCLEOTIDE SEQUENCE [LARGE SCALE GENOMIC DNA]</scope>
    <source>
        <strain evidence="15 16">HWN-4</strain>
    </source>
</reference>
<organism evidence="15 16">
    <name type="scientific">Roseateles chitinivorans</name>
    <dbReference type="NCBI Taxonomy" id="2917965"/>
    <lineage>
        <taxon>Bacteria</taxon>
        <taxon>Pseudomonadati</taxon>
        <taxon>Pseudomonadota</taxon>
        <taxon>Betaproteobacteria</taxon>
        <taxon>Burkholderiales</taxon>
        <taxon>Sphaerotilaceae</taxon>
        <taxon>Roseateles</taxon>
    </lineage>
</organism>
<dbReference type="GO" id="GO:0005524">
    <property type="term" value="F:ATP binding"/>
    <property type="evidence" value="ECO:0007669"/>
    <property type="project" value="UniProtKB-KW"/>
</dbReference>
<dbReference type="InterPro" id="IPR003593">
    <property type="entry name" value="AAA+_ATPase"/>
</dbReference>
<dbReference type="RefSeq" id="WP_099863086.1">
    <property type="nucleotide sequence ID" value="NZ_PEOG01000057.1"/>
</dbReference>
<evidence type="ECO:0000256" key="5">
    <source>
        <dbReference type="ARBA" id="ARBA00022741"/>
    </source>
</evidence>
<evidence type="ECO:0000256" key="4">
    <source>
        <dbReference type="ARBA" id="ARBA00022692"/>
    </source>
</evidence>
<dbReference type="GO" id="GO:0005886">
    <property type="term" value="C:plasma membrane"/>
    <property type="evidence" value="ECO:0007669"/>
    <property type="project" value="UniProtKB-SubCell"/>
</dbReference>
<dbReference type="GO" id="GO:0000160">
    <property type="term" value="P:phosphorelay signal transduction system"/>
    <property type="evidence" value="ECO:0007669"/>
    <property type="project" value="InterPro"/>
</dbReference>
<evidence type="ECO:0000259" key="13">
    <source>
        <dbReference type="PROSITE" id="PS50893"/>
    </source>
</evidence>
<comment type="caution">
    <text evidence="15">The sequence shown here is derived from an EMBL/GenBank/DDBJ whole genome shotgun (WGS) entry which is preliminary data.</text>
</comment>
<dbReference type="Proteomes" id="UP000231501">
    <property type="component" value="Unassembled WGS sequence"/>
</dbReference>
<dbReference type="InterPro" id="IPR011006">
    <property type="entry name" value="CheY-like_superfamily"/>
</dbReference>
<feature type="transmembrane region" description="Helical" evidence="11">
    <location>
        <begin position="282"/>
        <end position="301"/>
    </location>
</feature>
<evidence type="ECO:0000256" key="11">
    <source>
        <dbReference type="SAM" id="Phobius"/>
    </source>
</evidence>
<dbReference type="CDD" id="cd18582">
    <property type="entry name" value="ABC_6TM_ATM1_ABCB7"/>
    <property type="match status" value="1"/>
</dbReference>
<dbReference type="SMART" id="SM00448">
    <property type="entry name" value="REC"/>
    <property type="match status" value="1"/>
</dbReference>
<evidence type="ECO:0008006" key="17">
    <source>
        <dbReference type="Google" id="ProtNLM"/>
    </source>
</evidence>
<dbReference type="InterPro" id="IPR027417">
    <property type="entry name" value="P-loop_NTPase"/>
</dbReference>
<proteinExistence type="predicted"/>
<evidence type="ECO:0000256" key="7">
    <source>
        <dbReference type="ARBA" id="ARBA00022989"/>
    </source>
</evidence>
<evidence type="ECO:0000256" key="3">
    <source>
        <dbReference type="ARBA" id="ARBA00022475"/>
    </source>
</evidence>
<evidence type="ECO:0000259" key="14">
    <source>
        <dbReference type="PROSITE" id="PS50929"/>
    </source>
</evidence>
<feature type="transmembrane region" description="Helical" evidence="11">
    <location>
        <begin position="42"/>
        <end position="62"/>
    </location>
</feature>
<dbReference type="InterPro" id="IPR036640">
    <property type="entry name" value="ABC1_TM_sf"/>
</dbReference>
<dbReference type="Gene3D" id="3.40.50.300">
    <property type="entry name" value="P-loop containing nucleotide triphosphate hydrolases"/>
    <property type="match status" value="1"/>
</dbReference>
<dbReference type="SUPFAM" id="SSF52540">
    <property type="entry name" value="P-loop containing nucleoside triphosphate hydrolases"/>
    <property type="match status" value="1"/>
</dbReference>
<feature type="transmembrane region" description="Helical" evidence="11">
    <location>
        <begin position="163"/>
        <end position="190"/>
    </location>
</feature>
<evidence type="ECO:0000313" key="15">
    <source>
        <dbReference type="EMBL" id="PIM51639.1"/>
    </source>
</evidence>
<keyword evidence="9" id="KW-0597">Phosphoprotein</keyword>
<dbReference type="AlphaFoldDB" id="A0A2G9C7W8"/>
<feature type="transmembrane region" description="Helical" evidence="11">
    <location>
        <begin position="196"/>
        <end position="215"/>
    </location>
</feature>
<dbReference type="GO" id="GO:0140359">
    <property type="term" value="F:ABC-type transporter activity"/>
    <property type="evidence" value="ECO:0007669"/>
    <property type="project" value="InterPro"/>
</dbReference>
<comment type="subcellular location">
    <subcellularLocation>
        <location evidence="1">Cell membrane</location>
        <topology evidence="1">Multi-pass membrane protein</topology>
    </subcellularLocation>
</comment>
<dbReference type="EMBL" id="PEOG01000057">
    <property type="protein sequence ID" value="PIM51639.1"/>
    <property type="molecule type" value="Genomic_DNA"/>
</dbReference>
<evidence type="ECO:0000259" key="12">
    <source>
        <dbReference type="PROSITE" id="PS50110"/>
    </source>
</evidence>
<dbReference type="InterPro" id="IPR003439">
    <property type="entry name" value="ABC_transporter-like_ATP-bd"/>
</dbReference>
<keyword evidence="8 11" id="KW-0472">Membrane</keyword>
<gene>
    <name evidence="15" type="ORF">CS062_18665</name>
</gene>
<evidence type="ECO:0000256" key="1">
    <source>
        <dbReference type="ARBA" id="ARBA00004651"/>
    </source>
</evidence>
<dbReference type="Gene3D" id="3.40.50.2300">
    <property type="match status" value="1"/>
</dbReference>
<keyword evidence="5" id="KW-0547">Nucleotide-binding</keyword>
<dbReference type="SMART" id="SM00382">
    <property type="entry name" value="AAA"/>
    <property type="match status" value="1"/>
</dbReference>
<dbReference type="Gene3D" id="1.20.1560.10">
    <property type="entry name" value="ABC transporter type 1, transmembrane domain"/>
    <property type="match status" value="1"/>
</dbReference>
<dbReference type="Pfam" id="PF00005">
    <property type="entry name" value="ABC_tran"/>
    <property type="match status" value="1"/>
</dbReference>
<name>A0A2G9C7W8_9BURK</name>